<gene>
    <name evidence="1" type="ORF">D9613_008037</name>
</gene>
<evidence type="ECO:0000313" key="1">
    <source>
        <dbReference type="EMBL" id="KAF4613688.1"/>
    </source>
</evidence>
<comment type="caution">
    <text evidence="1">The sequence shown here is derived from an EMBL/GenBank/DDBJ whole genome shotgun (WGS) entry which is preliminary data.</text>
</comment>
<dbReference type="AlphaFoldDB" id="A0A8H4QMH5"/>
<reference evidence="1 2" key="1">
    <citation type="submission" date="2019-12" db="EMBL/GenBank/DDBJ databases">
        <authorList>
            <person name="Floudas D."/>
            <person name="Bentzer J."/>
            <person name="Ahren D."/>
            <person name="Johansson T."/>
            <person name="Persson P."/>
            <person name="Tunlid A."/>
        </authorList>
    </citation>
    <scope>NUCLEOTIDE SEQUENCE [LARGE SCALE GENOMIC DNA]</scope>
    <source>
        <strain evidence="1 2">CBS 102.39</strain>
    </source>
</reference>
<dbReference type="Proteomes" id="UP000521872">
    <property type="component" value="Unassembled WGS sequence"/>
</dbReference>
<protein>
    <submittedName>
        <fullName evidence="1">Uncharacterized protein</fullName>
    </submittedName>
</protein>
<dbReference type="EMBL" id="JAACJL010000045">
    <property type="protein sequence ID" value="KAF4613688.1"/>
    <property type="molecule type" value="Genomic_DNA"/>
</dbReference>
<name>A0A8H4QMH5_9AGAR</name>
<keyword evidence="2" id="KW-1185">Reference proteome</keyword>
<sequence length="104" mass="12250">MLNNEHDPPLLSESEHFWVKMQPILLKRGYRLRPRYDPNWVPSWLLPQPDGKFLSRLQCEDAVRGNGNILDAVRIQDGQKVVFKKVETKTEELPFSSRKTMTMR</sequence>
<organism evidence="1 2">
    <name type="scientific">Agrocybe pediades</name>
    <dbReference type="NCBI Taxonomy" id="84607"/>
    <lineage>
        <taxon>Eukaryota</taxon>
        <taxon>Fungi</taxon>
        <taxon>Dikarya</taxon>
        <taxon>Basidiomycota</taxon>
        <taxon>Agaricomycotina</taxon>
        <taxon>Agaricomycetes</taxon>
        <taxon>Agaricomycetidae</taxon>
        <taxon>Agaricales</taxon>
        <taxon>Agaricineae</taxon>
        <taxon>Strophariaceae</taxon>
        <taxon>Agrocybe</taxon>
    </lineage>
</organism>
<proteinExistence type="predicted"/>
<evidence type="ECO:0000313" key="2">
    <source>
        <dbReference type="Proteomes" id="UP000521872"/>
    </source>
</evidence>
<accession>A0A8H4QMH5</accession>